<dbReference type="AlphaFoldDB" id="A0A9Q2CVU6"/>
<dbReference type="EMBL" id="JACHHF010000001">
    <property type="protein sequence ID" value="MBB5175191.1"/>
    <property type="molecule type" value="Genomic_DNA"/>
</dbReference>
<name>A0A9Q2CVU6_9STAP</name>
<sequence>MDYAYPNGYENHLKTNLEEDIYAINKLLFNLREKDLIIIGTQSQTIPYTFGNLEFYPLRQLATLLAAEPDAVILCVNLDDDITYIKRTINFIENYLESKVLAINVYPFIKKDSWNLNRKNEKISSAKFQGYIDNMNQFLEIPLFINGQQSKDIYEECLKFFSNST</sequence>
<reference evidence="1 2" key="1">
    <citation type="submission" date="2020-08" db="EMBL/GenBank/DDBJ databases">
        <title>Genomic Encyclopedia of Type Strains, Phase IV (KMG-IV): sequencing the most valuable type-strain genomes for metagenomic binning, comparative biology and taxonomic classification.</title>
        <authorList>
            <person name="Goeker M."/>
        </authorList>
    </citation>
    <scope>NUCLEOTIDE SEQUENCE [LARGE SCALE GENOMIC DNA]</scope>
    <source>
        <strain evidence="1 2">DSM 19163</strain>
    </source>
</reference>
<dbReference type="RefSeq" id="WP_183672627.1">
    <property type="nucleotide sequence ID" value="NZ_CBCRYX010000003.1"/>
</dbReference>
<evidence type="ECO:0000313" key="1">
    <source>
        <dbReference type="EMBL" id="MBB5175191.1"/>
    </source>
</evidence>
<protein>
    <submittedName>
        <fullName evidence="1">Uncharacterized protein</fullName>
    </submittedName>
</protein>
<proteinExistence type="predicted"/>
<dbReference type="Proteomes" id="UP000579136">
    <property type="component" value="Unassembled WGS sequence"/>
</dbReference>
<comment type="caution">
    <text evidence="1">The sequence shown here is derived from an EMBL/GenBank/DDBJ whole genome shotgun (WGS) entry which is preliminary data.</text>
</comment>
<organism evidence="1 2">
    <name type="scientific">Nosocomiicoccus ampullae</name>
    <dbReference type="NCBI Taxonomy" id="489910"/>
    <lineage>
        <taxon>Bacteria</taxon>
        <taxon>Bacillati</taxon>
        <taxon>Bacillota</taxon>
        <taxon>Bacilli</taxon>
        <taxon>Bacillales</taxon>
        <taxon>Staphylococcaceae</taxon>
        <taxon>Nosocomiicoccus</taxon>
    </lineage>
</organism>
<keyword evidence="2" id="KW-1185">Reference proteome</keyword>
<accession>A0A9Q2CVU6</accession>
<evidence type="ECO:0000313" key="2">
    <source>
        <dbReference type="Proteomes" id="UP000579136"/>
    </source>
</evidence>
<dbReference type="InterPro" id="IPR027417">
    <property type="entry name" value="P-loop_NTPase"/>
</dbReference>
<dbReference type="Gene3D" id="3.40.50.300">
    <property type="entry name" value="P-loop containing nucleotide triphosphate hydrolases"/>
    <property type="match status" value="1"/>
</dbReference>
<gene>
    <name evidence="1" type="ORF">HNQ45_000049</name>
</gene>